<evidence type="ECO:0000313" key="3">
    <source>
        <dbReference type="Proteomes" id="UP000001572"/>
    </source>
</evidence>
<dbReference type="Proteomes" id="UP000001572">
    <property type="component" value="Chromosome"/>
</dbReference>
<organism evidence="2 3">
    <name type="scientific">Alkaliphilus metalliredigens (strain QYMF)</name>
    <dbReference type="NCBI Taxonomy" id="293826"/>
    <lineage>
        <taxon>Bacteria</taxon>
        <taxon>Bacillati</taxon>
        <taxon>Bacillota</taxon>
        <taxon>Clostridia</taxon>
        <taxon>Peptostreptococcales</taxon>
        <taxon>Natronincolaceae</taxon>
        <taxon>Alkaliphilus</taxon>
    </lineage>
</organism>
<reference evidence="3" key="1">
    <citation type="journal article" date="2016" name="Genome Announc.">
        <title>Complete genome sequence of Alkaliphilus metalliredigens strain QYMF, an alkaliphilic and metal-reducing bacterium isolated from borax-contaminated leachate ponds.</title>
        <authorList>
            <person name="Hwang C."/>
            <person name="Copeland A."/>
            <person name="Lucas S."/>
            <person name="Lapidus A."/>
            <person name="Barry K."/>
            <person name="Detter J.C."/>
            <person name="Glavina Del Rio T."/>
            <person name="Hammon N."/>
            <person name="Israni S."/>
            <person name="Dalin E."/>
            <person name="Tice H."/>
            <person name="Pitluck S."/>
            <person name="Chertkov O."/>
            <person name="Brettin T."/>
            <person name="Bruce D."/>
            <person name="Han C."/>
            <person name="Schmutz J."/>
            <person name="Larimer F."/>
            <person name="Land M.L."/>
            <person name="Hauser L."/>
            <person name="Kyrpides N."/>
            <person name="Mikhailova N."/>
            <person name="Ye Q."/>
            <person name="Zhou J."/>
            <person name="Richardson P."/>
            <person name="Fields M.W."/>
        </authorList>
    </citation>
    <scope>NUCLEOTIDE SEQUENCE [LARGE SCALE GENOMIC DNA]</scope>
    <source>
        <strain evidence="3">QYMF</strain>
    </source>
</reference>
<dbReference type="HOGENOM" id="CLU_110190_0_0_9"/>
<evidence type="ECO:0000313" key="2">
    <source>
        <dbReference type="EMBL" id="ABR47862.1"/>
    </source>
</evidence>
<dbReference type="eggNOG" id="ENOG5032Q82">
    <property type="taxonomic scope" value="Bacteria"/>
</dbReference>
<dbReference type="RefSeq" id="WP_012062900.1">
    <property type="nucleotide sequence ID" value="NC_009633.1"/>
</dbReference>
<feature type="compositionally biased region" description="Acidic residues" evidence="1">
    <location>
        <begin position="31"/>
        <end position="49"/>
    </location>
</feature>
<feature type="region of interest" description="Disordered" evidence="1">
    <location>
        <begin position="29"/>
        <end position="52"/>
    </location>
</feature>
<proteinExistence type="predicted"/>
<protein>
    <recommendedName>
        <fullName evidence="4">Lipoprotein</fullName>
    </recommendedName>
</protein>
<accession>A6TNU4</accession>
<sequence length="221" mass="25912">MKKSIFLFTLILLIGVALVLSGCSTPVEQGPIDEPDIEENGEEQEEQPWMDESQWPKEKMETIMIEGMEEEIILKRFVHEGISLITYVPEDMMGETVSFGESDSVWFYTNFNGNKNEDAFIRFTFYPVDNEALNIETLAEEYEWNLAESQTEENRFNWSIEEAQIGDDHITGYVARGKYEERYFVMSYQYPWEYGDGFSPRLQKIIDEIYFVGQEVYLNDL</sequence>
<dbReference type="KEGG" id="amt:Amet_1685"/>
<keyword evidence="3" id="KW-1185">Reference proteome</keyword>
<evidence type="ECO:0000256" key="1">
    <source>
        <dbReference type="SAM" id="MobiDB-lite"/>
    </source>
</evidence>
<name>A6TNU4_ALKMQ</name>
<dbReference type="PROSITE" id="PS51257">
    <property type="entry name" value="PROKAR_LIPOPROTEIN"/>
    <property type="match status" value="1"/>
</dbReference>
<dbReference type="OrthoDB" id="463882at2"/>
<gene>
    <name evidence="2" type="ordered locus">Amet_1685</name>
</gene>
<dbReference type="EMBL" id="CP000724">
    <property type="protein sequence ID" value="ABR47862.1"/>
    <property type="molecule type" value="Genomic_DNA"/>
</dbReference>
<evidence type="ECO:0008006" key="4">
    <source>
        <dbReference type="Google" id="ProtNLM"/>
    </source>
</evidence>
<dbReference type="AlphaFoldDB" id="A6TNU4"/>